<comment type="caution">
    <text evidence="2">The sequence shown here is derived from an EMBL/GenBank/DDBJ whole genome shotgun (WGS) entry which is preliminary data.</text>
</comment>
<dbReference type="InterPro" id="IPR032675">
    <property type="entry name" value="LRR_dom_sf"/>
</dbReference>
<protein>
    <submittedName>
        <fullName evidence="2">F-box domain-containing protein</fullName>
    </submittedName>
</protein>
<dbReference type="Proteomes" id="UP001362999">
    <property type="component" value="Unassembled WGS sequence"/>
</dbReference>
<keyword evidence="3" id="KW-1185">Reference proteome</keyword>
<dbReference type="Gene3D" id="3.80.10.10">
    <property type="entry name" value="Ribonuclease Inhibitor"/>
    <property type="match status" value="1"/>
</dbReference>
<evidence type="ECO:0000313" key="3">
    <source>
        <dbReference type="Proteomes" id="UP001362999"/>
    </source>
</evidence>
<reference evidence="2 3" key="1">
    <citation type="journal article" date="2024" name="J Genomics">
        <title>Draft genome sequencing and assembly of Favolaschia claudopus CIRM-BRFM 2984 isolated from oak limbs.</title>
        <authorList>
            <person name="Navarro D."/>
            <person name="Drula E."/>
            <person name="Chaduli D."/>
            <person name="Cazenave R."/>
            <person name="Ahrendt S."/>
            <person name="Wang J."/>
            <person name="Lipzen A."/>
            <person name="Daum C."/>
            <person name="Barry K."/>
            <person name="Grigoriev I.V."/>
            <person name="Favel A."/>
            <person name="Rosso M.N."/>
            <person name="Martin F."/>
        </authorList>
    </citation>
    <scope>NUCLEOTIDE SEQUENCE [LARGE SCALE GENOMIC DNA]</scope>
    <source>
        <strain evidence="2 3">CIRM-BRFM 2984</strain>
    </source>
</reference>
<evidence type="ECO:0000313" key="2">
    <source>
        <dbReference type="EMBL" id="KAK6977908.1"/>
    </source>
</evidence>
<dbReference type="SUPFAM" id="SSF52047">
    <property type="entry name" value="RNI-like"/>
    <property type="match status" value="1"/>
</dbReference>
<organism evidence="2 3">
    <name type="scientific">Favolaschia claudopus</name>
    <dbReference type="NCBI Taxonomy" id="2862362"/>
    <lineage>
        <taxon>Eukaryota</taxon>
        <taxon>Fungi</taxon>
        <taxon>Dikarya</taxon>
        <taxon>Basidiomycota</taxon>
        <taxon>Agaricomycotina</taxon>
        <taxon>Agaricomycetes</taxon>
        <taxon>Agaricomycetidae</taxon>
        <taxon>Agaricales</taxon>
        <taxon>Marasmiineae</taxon>
        <taxon>Mycenaceae</taxon>
        <taxon>Favolaschia</taxon>
    </lineage>
</organism>
<name>A0AAV9ZDI7_9AGAR</name>
<evidence type="ECO:0000256" key="1">
    <source>
        <dbReference type="SAM" id="Coils"/>
    </source>
</evidence>
<dbReference type="AlphaFoldDB" id="A0AAV9ZDI7"/>
<dbReference type="EMBL" id="JAWWNJ010000163">
    <property type="protein sequence ID" value="KAK6977908.1"/>
    <property type="molecule type" value="Genomic_DNA"/>
</dbReference>
<feature type="coiled-coil region" evidence="1">
    <location>
        <begin position="3"/>
        <end position="37"/>
    </location>
</feature>
<proteinExistence type="predicted"/>
<keyword evidence="1" id="KW-0175">Coiled coil</keyword>
<sequence length="427" mass="48100">MSLEALHAKIADLDAEIGQQRELLQKLERAKSRLQCQINSVQDPLARLPLELSSQIFLRTLDVAPQPGAAHGPMLLLNICNSWSEIALAEPALWANIRITFGRTQNSQEILSIWLERARNKPLGVWLDGLLDLDLVAIVWRHAQQLKHLHLMTEGSYDDSDNGVQLWNPGSAPGQLPCLETLTIHGSLHERRCTKIFGPHILELLRLSPILSKCYFERCAPDSFSTHQSLVHRGLRELSIDDAGDLPLDCCAPFFASLSLPSLEFLFLPSIQIPYEATVSFLQRSTPPLRKLNMGEARVLLQCPTLFTALERLELYPSWLSAEKFLIAMDQSLSMLPNLAVWKMHFSHYSARQFFGLCWETLSNVLVARRTQIRVLDIQTPKIPAVQMNPAPDAVSTILHALVSDGMQINIDNFNRSVTSRYCSEFP</sequence>
<gene>
    <name evidence="2" type="ORF">R3P38DRAFT_3236219</name>
</gene>
<accession>A0AAV9ZDI7</accession>